<dbReference type="HOGENOM" id="CLU_2498453_0_0_1"/>
<protein>
    <submittedName>
        <fullName evidence="2">Uncharacterized protein</fullName>
    </submittedName>
</protein>
<reference evidence="2 3" key="1">
    <citation type="journal article" date="2011" name="PLoS Genet.">
        <title>Comparative genomic analysis of human fungal pathogens causing paracoccidioidomycosis.</title>
        <authorList>
            <person name="Desjardins C.A."/>
            <person name="Champion M.D."/>
            <person name="Holder J.W."/>
            <person name="Muszewska A."/>
            <person name="Goldberg J."/>
            <person name="Bailao A.M."/>
            <person name="Brigido M.M."/>
            <person name="Ferreira M.E."/>
            <person name="Garcia A.M."/>
            <person name="Grynberg M."/>
            <person name="Gujja S."/>
            <person name="Heiman D.I."/>
            <person name="Henn M.R."/>
            <person name="Kodira C.D."/>
            <person name="Leon-Narvaez H."/>
            <person name="Longo L.V."/>
            <person name="Ma L.J."/>
            <person name="Malavazi I."/>
            <person name="Matsuo A.L."/>
            <person name="Morais F.V."/>
            <person name="Pereira M."/>
            <person name="Rodriguez-Brito S."/>
            <person name="Sakthikumar S."/>
            <person name="Salem-Izacc S.M."/>
            <person name="Sykes S.M."/>
            <person name="Teixeira M.M."/>
            <person name="Vallejo M.C."/>
            <person name="Walter M.E."/>
            <person name="Yandava C."/>
            <person name="Young S."/>
            <person name="Zeng Q."/>
            <person name="Zucker J."/>
            <person name="Felipe M.S."/>
            <person name="Goldman G.H."/>
            <person name="Haas B.J."/>
            <person name="McEwen J.G."/>
            <person name="Nino-Vega G."/>
            <person name="Puccia R."/>
            <person name="San-Blas G."/>
            <person name="Soares C.M."/>
            <person name="Birren B.W."/>
            <person name="Cuomo C.A."/>
        </authorList>
    </citation>
    <scope>NUCLEOTIDE SEQUENCE [LARGE SCALE GENOMIC DNA]</scope>
    <source>
        <strain evidence="3">ATCC MYA-826 / Pb01</strain>
    </source>
</reference>
<dbReference type="GeneID" id="9093284"/>
<dbReference type="RefSeq" id="XP_015700829.1">
    <property type="nucleotide sequence ID" value="XM_015846394.1"/>
</dbReference>
<dbReference type="KEGG" id="pbl:PAAG_08000"/>
<sequence length="86" mass="9300">MAFLHRKILERTAVKQQRGAGRGGGGPSPQGPPPTPHSTKGGLPKHGVHGDPDLHDMHDMQNARRRTRPVAKVHLYGRRDGGQCLG</sequence>
<accession>C1HB59</accession>
<gene>
    <name evidence="2" type="ORF">PAAG_08000</name>
</gene>
<feature type="compositionally biased region" description="Basic and acidic residues" evidence="1">
    <location>
        <begin position="77"/>
        <end position="86"/>
    </location>
</feature>
<organism evidence="2 3">
    <name type="scientific">Paracoccidioides lutzii (strain ATCC MYA-826 / Pb01)</name>
    <name type="common">Paracoccidioides brasiliensis</name>
    <dbReference type="NCBI Taxonomy" id="502779"/>
    <lineage>
        <taxon>Eukaryota</taxon>
        <taxon>Fungi</taxon>
        <taxon>Dikarya</taxon>
        <taxon>Ascomycota</taxon>
        <taxon>Pezizomycotina</taxon>
        <taxon>Eurotiomycetes</taxon>
        <taxon>Eurotiomycetidae</taxon>
        <taxon>Onygenales</taxon>
        <taxon>Ajellomycetaceae</taxon>
        <taxon>Paracoccidioides</taxon>
    </lineage>
</organism>
<evidence type="ECO:0000313" key="3">
    <source>
        <dbReference type="Proteomes" id="UP000002059"/>
    </source>
</evidence>
<dbReference type="AlphaFoldDB" id="C1HB59"/>
<evidence type="ECO:0000256" key="1">
    <source>
        <dbReference type="SAM" id="MobiDB-lite"/>
    </source>
</evidence>
<dbReference type="VEuPathDB" id="FungiDB:PAAG_08000"/>
<name>C1HB59_PARBA</name>
<keyword evidence="3" id="KW-1185">Reference proteome</keyword>
<dbReference type="Proteomes" id="UP000002059">
    <property type="component" value="Partially assembled WGS sequence"/>
</dbReference>
<feature type="compositionally biased region" description="Basic and acidic residues" evidence="1">
    <location>
        <begin position="48"/>
        <end position="62"/>
    </location>
</feature>
<dbReference type="EMBL" id="KN294019">
    <property type="protein sequence ID" value="EEH37582.2"/>
    <property type="molecule type" value="Genomic_DNA"/>
</dbReference>
<proteinExistence type="predicted"/>
<feature type="region of interest" description="Disordered" evidence="1">
    <location>
        <begin position="1"/>
        <end position="86"/>
    </location>
</feature>
<evidence type="ECO:0000313" key="2">
    <source>
        <dbReference type="EMBL" id="EEH37582.2"/>
    </source>
</evidence>